<feature type="region of interest" description="Disordered" evidence="1">
    <location>
        <begin position="19"/>
        <end position="50"/>
    </location>
</feature>
<dbReference type="Gene3D" id="3.30.10.20">
    <property type="match status" value="1"/>
</dbReference>
<evidence type="ECO:0000313" key="5">
    <source>
        <dbReference type="Proteomes" id="UP000655751"/>
    </source>
</evidence>
<evidence type="ECO:0000256" key="2">
    <source>
        <dbReference type="SAM" id="SignalP"/>
    </source>
</evidence>
<dbReference type="CDD" id="cd06577">
    <property type="entry name" value="PASTA_pknB"/>
    <property type="match status" value="1"/>
</dbReference>
<sequence>MRVRAFVFAAVTAAGLVAGSVGTGAASPQDYGPDAGSPYAISDQPVPDVRGERPNAARAIMEEAGFRTDFIGGTSRGPNGGQCVVGDQTPAPGNPAPVGSTVALRTAEVGESPQPC</sequence>
<feature type="signal peptide" evidence="2">
    <location>
        <begin position="1"/>
        <end position="25"/>
    </location>
</feature>
<dbReference type="EMBL" id="JADMLG010000007">
    <property type="protein sequence ID" value="MBH0778432.1"/>
    <property type="molecule type" value="Genomic_DNA"/>
</dbReference>
<keyword evidence="5" id="KW-1185">Reference proteome</keyword>
<protein>
    <submittedName>
        <fullName evidence="4">PASTA domain-containing protein</fullName>
    </submittedName>
</protein>
<feature type="chain" id="PRO_5038080316" evidence="2">
    <location>
        <begin position="26"/>
        <end position="116"/>
    </location>
</feature>
<gene>
    <name evidence="4" type="ORF">IT779_19320</name>
</gene>
<keyword evidence="2" id="KW-0732">Signal</keyword>
<comment type="caution">
    <text evidence="4">The sequence shown here is derived from an EMBL/GenBank/DDBJ whole genome shotgun (WGS) entry which is preliminary data.</text>
</comment>
<feature type="region of interest" description="Disordered" evidence="1">
    <location>
        <begin position="69"/>
        <end position="99"/>
    </location>
</feature>
<accession>A0A931N474</accession>
<proteinExistence type="predicted"/>
<evidence type="ECO:0000256" key="1">
    <source>
        <dbReference type="SAM" id="MobiDB-lite"/>
    </source>
</evidence>
<dbReference type="InterPro" id="IPR005543">
    <property type="entry name" value="PASTA_dom"/>
</dbReference>
<dbReference type="RefSeq" id="WP_196150726.1">
    <property type="nucleotide sequence ID" value="NZ_JADMLG010000007.1"/>
</dbReference>
<evidence type="ECO:0000313" key="4">
    <source>
        <dbReference type="EMBL" id="MBH0778432.1"/>
    </source>
</evidence>
<reference evidence="4" key="1">
    <citation type="submission" date="2020-11" db="EMBL/GenBank/DDBJ databases">
        <title>Nocardia NEAU-351.nov., a novel actinomycete isolated from the cow dung.</title>
        <authorList>
            <person name="Zhang X."/>
        </authorList>
    </citation>
    <scope>NUCLEOTIDE SEQUENCE</scope>
    <source>
        <strain evidence="4">NEAU-351</strain>
    </source>
</reference>
<feature type="domain" description="PASTA" evidence="3">
    <location>
        <begin position="40"/>
        <end position="108"/>
    </location>
</feature>
<name>A0A931N474_9NOCA</name>
<evidence type="ECO:0000259" key="3">
    <source>
        <dbReference type="PROSITE" id="PS51178"/>
    </source>
</evidence>
<dbReference type="AlphaFoldDB" id="A0A931N474"/>
<dbReference type="Pfam" id="PF03793">
    <property type="entry name" value="PASTA"/>
    <property type="match status" value="1"/>
</dbReference>
<dbReference type="PROSITE" id="PS51178">
    <property type="entry name" value="PASTA"/>
    <property type="match status" value="1"/>
</dbReference>
<dbReference type="Proteomes" id="UP000655751">
    <property type="component" value="Unassembled WGS sequence"/>
</dbReference>
<organism evidence="4 5">
    <name type="scientific">Nocardia bovistercoris</name>
    <dbReference type="NCBI Taxonomy" id="2785916"/>
    <lineage>
        <taxon>Bacteria</taxon>
        <taxon>Bacillati</taxon>
        <taxon>Actinomycetota</taxon>
        <taxon>Actinomycetes</taxon>
        <taxon>Mycobacteriales</taxon>
        <taxon>Nocardiaceae</taxon>
        <taxon>Nocardia</taxon>
    </lineage>
</organism>